<keyword evidence="6 10" id="KW-1133">Transmembrane helix</keyword>
<evidence type="ECO:0000256" key="4">
    <source>
        <dbReference type="ARBA" id="ARBA00022692"/>
    </source>
</evidence>
<comment type="subcellular location">
    <subcellularLocation>
        <location evidence="1">Membrane</location>
        <topology evidence="1">Multi-pass membrane protein</topology>
    </subcellularLocation>
</comment>
<feature type="transmembrane region" description="Helical" evidence="10">
    <location>
        <begin position="6"/>
        <end position="26"/>
    </location>
</feature>
<evidence type="ECO:0000256" key="10">
    <source>
        <dbReference type="SAM" id="Phobius"/>
    </source>
</evidence>
<dbReference type="Proteomes" id="UP000654075">
    <property type="component" value="Unassembled WGS sequence"/>
</dbReference>
<dbReference type="InterPro" id="IPR018108">
    <property type="entry name" value="MCP_transmembrane"/>
</dbReference>
<feature type="repeat" description="Solcar" evidence="8">
    <location>
        <begin position="101"/>
        <end position="192"/>
    </location>
</feature>
<dbReference type="OrthoDB" id="448427at2759"/>
<dbReference type="PROSITE" id="PS50920">
    <property type="entry name" value="SOLCAR"/>
    <property type="match status" value="3"/>
</dbReference>
<dbReference type="InterPro" id="IPR050391">
    <property type="entry name" value="Mito_Metabolite_Transporter"/>
</dbReference>
<dbReference type="InterPro" id="IPR023395">
    <property type="entry name" value="MCP_dom_sf"/>
</dbReference>
<evidence type="ECO:0000256" key="6">
    <source>
        <dbReference type="ARBA" id="ARBA00022989"/>
    </source>
</evidence>
<evidence type="ECO:0008006" key="13">
    <source>
        <dbReference type="Google" id="ProtNLM"/>
    </source>
</evidence>
<keyword evidence="7 8" id="KW-0472">Membrane</keyword>
<evidence type="ECO:0000256" key="7">
    <source>
        <dbReference type="ARBA" id="ARBA00023136"/>
    </source>
</evidence>
<accession>A0A813D2V7</accession>
<comment type="similarity">
    <text evidence="2 9">Belongs to the mitochondrial carrier (TC 2.A.29) family.</text>
</comment>
<evidence type="ECO:0000256" key="3">
    <source>
        <dbReference type="ARBA" id="ARBA00022448"/>
    </source>
</evidence>
<evidence type="ECO:0000256" key="1">
    <source>
        <dbReference type="ARBA" id="ARBA00004141"/>
    </source>
</evidence>
<protein>
    <recommendedName>
        <fullName evidence="13">Mitochondrial 2-oxoglutarate/malate carrier protein</fullName>
    </recommendedName>
</protein>
<evidence type="ECO:0000313" key="12">
    <source>
        <dbReference type="Proteomes" id="UP000654075"/>
    </source>
</evidence>
<keyword evidence="4 8" id="KW-0812">Transmembrane</keyword>
<name>A0A813D2V7_POLGL</name>
<keyword evidence="12" id="KW-1185">Reference proteome</keyword>
<keyword evidence="5" id="KW-0677">Repeat</keyword>
<sequence length="295" mass="32012">MSSKPVPGWVSFATSGVGGIFGWLFVHPVNTLSIRMNLASLQNPGMQLGFVKFATQTTQESGFMSLYNGLGAGIWRQIFYASSRYGLFQIFRDTMAQYREVDLASRILCASGAGGLAALVSCPCEVSLVRMSNDGSLPAADRRNYKGVLDCGARIAREEGVAAFWRGSTPFVTRACLVGATQVATYDQSRQVYADYGIKGNLNVVASSFTAGLVYSTVTMPFESAKNRMASQKPDPVTGKLPYTGTIQTITSVARAEGSLALYNGFFPYFLRCGGHTVLMFFAVEKMQKMYQASH</sequence>
<organism evidence="11 12">
    <name type="scientific">Polarella glacialis</name>
    <name type="common">Dinoflagellate</name>
    <dbReference type="NCBI Taxonomy" id="89957"/>
    <lineage>
        <taxon>Eukaryota</taxon>
        <taxon>Sar</taxon>
        <taxon>Alveolata</taxon>
        <taxon>Dinophyceae</taxon>
        <taxon>Suessiales</taxon>
        <taxon>Suessiaceae</taxon>
        <taxon>Polarella</taxon>
    </lineage>
</organism>
<feature type="repeat" description="Solcar" evidence="8">
    <location>
        <begin position="6"/>
        <end position="94"/>
    </location>
</feature>
<dbReference type="OMA" id="VWSNIIC"/>
<dbReference type="GO" id="GO:0016020">
    <property type="term" value="C:membrane"/>
    <property type="evidence" value="ECO:0007669"/>
    <property type="project" value="UniProtKB-SubCell"/>
</dbReference>
<reference evidence="11" key="1">
    <citation type="submission" date="2021-02" db="EMBL/GenBank/DDBJ databases">
        <authorList>
            <person name="Dougan E. K."/>
            <person name="Rhodes N."/>
            <person name="Thang M."/>
            <person name="Chan C."/>
        </authorList>
    </citation>
    <scope>NUCLEOTIDE SEQUENCE</scope>
</reference>
<evidence type="ECO:0000256" key="2">
    <source>
        <dbReference type="ARBA" id="ARBA00006375"/>
    </source>
</evidence>
<dbReference type="Pfam" id="PF00153">
    <property type="entry name" value="Mito_carr"/>
    <property type="match status" value="3"/>
</dbReference>
<proteinExistence type="inferred from homology"/>
<dbReference type="Gene3D" id="1.50.40.10">
    <property type="entry name" value="Mitochondrial carrier domain"/>
    <property type="match status" value="1"/>
</dbReference>
<evidence type="ECO:0000256" key="9">
    <source>
        <dbReference type="RuleBase" id="RU000488"/>
    </source>
</evidence>
<evidence type="ECO:0000256" key="5">
    <source>
        <dbReference type="ARBA" id="ARBA00022737"/>
    </source>
</evidence>
<gene>
    <name evidence="11" type="ORF">PGLA1383_LOCUS64</name>
</gene>
<evidence type="ECO:0000256" key="8">
    <source>
        <dbReference type="PROSITE-ProRule" id="PRU00282"/>
    </source>
</evidence>
<evidence type="ECO:0000313" key="11">
    <source>
        <dbReference type="EMBL" id="CAE8581031.1"/>
    </source>
</evidence>
<dbReference type="PANTHER" id="PTHR45618">
    <property type="entry name" value="MITOCHONDRIAL DICARBOXYLATE CARRIER-RELATED"/>
    <property type="match status" value="1"/>
</dbReference>
<feature type="repeat" description="Solcar" evidence="8">
    <location>
        <begin position="199"/>
        <end position="290"/>
    </location>
</feature>
<keyword evidence="3 9" id="KW-0813">Transport</keyword>
<dbReference type="EMBL" id="CAJNNV010000011">
    <property type="protein sequence ID" value="CAE8581031.1"/>
    <property type="molecule type" value="Genomic_DNA"/>
</dbReference>
<dbReference type="SUPFAM" id="SSF103506">
    <property type="entry name" value="Mitochondrial carrier"/>
    <property type="match status" value="1"/>
</dbReference>
<dbReference type="AlphaFoldDB" id="A0A813D2V7"/>
<comment type="caution">
    <text evidence="11">The sequence shown here is derived from an EMBL/GenBank/DDBJ whole genome shotgun (WGS) entry which is preliminary data.</text>
</comment>